<dbReference type="EMBL" id="JAMTCG010000002">
    <property type="protein sequence ID" value="MCP2159840.1"/>
    <property type="molecule type" value="Genomic_DNA"/>
</dbReference>
<evidence type="ECO:0000256" key="5">
    <source>
        <dbReference type="ARBA" id="ARBA00023251"/>
    </source>
</evidence>
<evidence type="ECO:0000259" key="6">
    <source>
        <dbReference type="PROSITE" id="PS50893"/>
    </source>
</evidence>
<comment type="caution">
    <text evidence="7">The sequence shown here is derived from an EMBL/GenBank/DDBJ whole genome shotgun (WGS) entry which is preliminary data.</text>
</comment>
<dbReference type="CDD" id="cd03230">
    <property type="entry name" value="ABC_DR_subfamily_A"/>
    <property type="match status" value="1"/>
</dbReference>
<dbReference type="InterPro" id="IPR003593">
    <property type="entry name" value="AAA+_ATPase"/>
</dbReference>
<dbReference type="InterPro" id="IPR027417">
    <property type="entry name" value="P-loop_NTPase"/>
</dbReference>
<comment type="subcellular location">
    <subcellularLocation>
        <location evidence="1">Cell membrane</location>
        <topology evidence="1">Peripheral membrane protein</topology>
    </subcellularLocation>
</comment>
<feature type="domain" description="ABC transporter" evidence="6">
    <location>
        <begin position="7"/>
        <end position="235"/>
    </location>
</feature>
<proteinExistence type="predicted"/>
<dbReference type="InterPro" id="IPR017871">
    <property type="entry name" value="ABC_transporter-like_CS"/>
</dbReference>
<evidence type="ECO:0000256" key="4">
    <source>
        <dbReference type="ARBA" id="ARBA00022840"/>
    </source>
</evidence>
<dbReference type="Pfam" id="PF00005">
    <property type="entry name" value="ABC_tran"/>
    <property type="match status" value="1"/>
</dbReference>
<keyword evidence="8" id="KW-1185">Reference proteome</keyword>
<reference evidence="7 8" key="1">
    <citation type="submission" date="2022-06" db="EMBL/GenBank/DDBJ databases">
        <title>Genomic Encyclopedia of Archaeal and Bacterial Type Strains, Phase II (KMG-II): from individual species to whole genera.</title>
        <authorList>
            <person name="Goeker M."/>
        </authorList>
    </citation>
    <scope>NUCLEOTIDE SEQUENCE [LARGE SCALE GENOMIC DNA]</scope>
    <source>
        <strain evidence="7 8">DSM 45037</strain>
    </source>
</reference>
<dbReference type="SMART" id="SM00382">
    <property type="entry name" value="AAA"/>
    <property type="match status" value="1"/>
</dbReference>
<dbReference type="PANTHER" id="PTHR42711:SF17">
    <property type="entry name" value="ABC TRANSPORTER ATP-BINDING PROTEIN"/>
    <property type="match status" value="1"/>
</dbReference>
<dbReference type="SUPFAM" id="SSF52540">
    <property type="entry name" value="P-loop containing nucleoside triphosphate hydrolases"/>
    <property type="match status" value="1"/>
</dbReference>
<accession>A0ABT1GY03</accession>
<organism evidence="7 8">
    <name type="scientific">Williamsia serinedens</name>
    <dbReference type="NCBI Taxonomy" id="391736"/>
    <lineage>
        <taxon>Bacteria</taxon>
        <taxon>Bacillati</taxon>
        <taxon>Actinomycetota</taxon>
        <taxon>Actinomycetes</taxon>
        <taxon>Mycobacteriales</taxon>
        <taxon>Nocardiaceae</taxon>
        <taxon>Williamsia</taxon>
    </lineage>
</organism>
<keyword evidence="3" id="KW-0547">Nucleotide-binding</keyword>
<evidence type="ECO:0000256" key="2">
    <source>
        <dbReference type="ARBA" id="ARBA00022448"/>
    </source>
</evidence>
<keyword evidence="2" id="KW-0813">Transport</keyword>
<dbReference type="Gene3D" id="3.40.50.300">
    <property type="entry name" value="P-loop containing nucleotide triphosphate hydrolases"/>
    <property type="match status" value="1"/>
</dbReference>
<dbReference type="PROSITE" id="PS50893">
    <property type="entry name" value="ABC_TRANSPORTER_2"/>
    <property type="match status" value="1"/>
</dbReference>
<dbReference type="InterPro" id="IPR003439">
    <property type="entry name" value="ABC_transporter-like_ATP-bd"/>
</dbReference>
<keyword evidence="4 7" id="KW-0067">ATP-binding</keyword>
<evidence type="ECO:0000256" key="3">
    <source>
        <dbReference type="ARBA" id="ARBA00022741"/>
    </source>
</evidence>
<evidence type="ECO:0000256" key="1">
    <source>
        <dbReference type="ARBA" id="ARBA00004202"/>
    </source>
</evidence>
<keyword evidence="5" id="KW-0046">Antibiotic resistance</keyword>
<dbReference type="InterPro" id="IPR050763">
    <property type="entry name" value="ABC_transporter_ATP-binding"/>
</dbReference>
<dbReference type="PANTHER" id="PTHR42711">
    <property type="entry name" value="ABC TRANSPORTER ATP-BINDING PROTEIN"/>
    <property type="match status" value="1"/>
</dbReference>
<gene>
    <name evidence="7" type="ORF">LX12_001019</name>
</gene>
<evidence type="ECO:0000313" key="8">
    <source>
        <dbReference type="Proteomes" id="UP001205740"/>
    </source>
</evidence>
<dbReference type="RefSeq" id="WP_253653437.1">
    <property type="nucleotide sequence ID" value="NZ_BAAAOE010000001.1"/>
</dbReference>
<evidence type="ECO:0000313" key="7">
    <source>
        <dbReference type="EMBL" id="MCP2159840.1"/>
    </source>
</evidence>
<name>A0ABT1GY03_9NOCA</name>
<dbReference type="PROSITE" id="PS00211">
    <property type="entry name" value="ABC_TRANSPORTER_1"/>
    <property type="match status" value="1"/>
</dbReference>
<dbReference type="Proteomes" id="UP001205740">
    <property type="component" value="Unassembled WGS sequence"/>
</dbReference>
<dbReference type="GO" id="GO:0005524">
    <property type="term" value="F:ATP binding"/>
    <property type="evidence" value="ECO:0007669"/>
    <property type="project" value="UniProtKB-KW"/>
</dbReference>
<sequence length="309" mass="32345">MTSPLALEARALTKSFRTRGSDSVRAVDGVDLAVRQGEVVAVLGPNGAGKTTTLDMVLGLTRPDSGSVRLFGVAPDEAVAAGRIAAVLQSGGLLGDFTVGETVEIIAATHRDPAPVDEVMRRAGIAELGGRLVSKCSGGEQQRLKFALALLPDPDLIVLDEPTAGMDVESRRAFWSAMREDAGAGRTVLFATHYLEEADAFADRIVMIAGGRVVADGSTAAIRAQASGRTVSAVVDPASVGWIRDTAPGVREVTVRGDRVEIATDDSDATARFLFAHSDAHDVEIVAHDLEDAFVALTSSATAEKETLR</sequence>
<protein>
    <submittedName>
        <fullName evidence="7">ABC-2 type transport system ATP-binding protein</fullName>
    </submittedName>
</protein>